<dbReference type="PANTHER" id="PTHR37299:SF1">
    <property type="entry name" value="STAGE 0 SPORULATION PROTEIN A HOMOLOG"/>
    <property type="match status" value="1"/>
</dbReference>
<dbReference type="PROSITE" id="PS50930">
    <property type="entry name" value="HTH_LYTTR"/>
    <property type="match status" value="1"/>
</dbReference>
<dbReference type="GO" id="GO:0003677">
    <property type="term" value="F:DNA binding"/>
    <property type="evidence" value="ECO:0007669"/>
    <property type="project" value="InterPro"/>
</dbReference>
<evidence type="ECO:0000259" key="4">
    <source>
        <dbReference type="PROSITE" id="PS50930"/>
    </source>
</evidence>
<name>A0A2T0UNL3_9MICO</name>
<evidence type="ECO:0000259" key="3">
    <source>
        <dbReference type="PROSITE" id="PS50110"/>
    </source>
</evidence>
<keyword evidence="6" id="KW-1185">Reference proteome</keyword>
<dbReference type="Pfam" id="PF04397">
    <property type="entry name" value="LytTR"/>
    <property type="match status" value="1"/>
</dbReference>
<dbReference type="PANTHER" id="PTHR37299">
    <property type="entry name" value="TRANSCRIPTIONAL REGULATOR-RELATED"/>
    <property type="match status" value="1"/>
</dbReference>
<dbReference type="InterPro" id="IPR046947">
    <property type="entry name" value="LytR-like"/>
</dbReference>
<evidence type="ECO:0000313" key="6">
    <source>
        <dbReference type="Proteomes" id="UP000237822"/>
    </source>
</evidence>
<feature type="domain" description="HTH LytTR-type" evidence="4">
    <location>
        <begin position="180"/>
        <end position="282"/>
    </location>
</feature>
<dbReference type="SUPFAM" id="SSF52172">
    <property type="entry name" value="CheY-like"/>
    <property type="match status" value="1"/>
</dbReference>
<feature type="region of interest" description="Disordered" evidence="2">
    <location>
        <begin position="152"/>
        <end position="174"/>
    </location>
</feature>
<feature type="domain" description="Response regulatory" evidence="3">
    <location>
        <begin position="20"/>
        <end position="134"/>
    </location>
</feature>
<dbReference type="InterPro" id="IPR011006">
    <property type="entry name" value="CheY-like_superfamily"/>
</dbReference>
<feature type="compositionally biased region" description="Gly residues" evidence="2">
    <location>
        <begin position="155"/>
        <end position="166"/>
    </location>
</feature>
<comment type="caution">
    <text evidence="5">The sequence shown here is derived from an EMBL/GenBank/DDBJ whole genome shotgun (WGS) entry which is preliminary data.</text>
</comment>
<feature type="modified residue" description="4-aspartylphosphate" evidence="1">
    <location>
        <position position="71"/>
    </location>
</feature>
<organism evidence="5 6">
    <name type="scientific">Knoellia remsis</name>
    <dbReference type="NCBI Taxonomy" id="407159"/>
    <lineage>
        <taxon>Bacteria</taxon>
        <taxon>Bacillati</taxon>
        <taxon>Actinomycetota</taxon>
        <taxon>Actinomycetes</taxon>
        <taxon>Micrococcales</taxon>
        <taxon>Intrasporangiaceae</taxon>
        <taxon>Knoellia</taxon>
    </lineage>
</organism>
<reference evidence="5 6" key="1">
    <citation type="submission" date="2018-03" db="EMBL/GenBank/DDBJ databases">
        <title>Genomic Encyclopedia of Archaeal and Bacterial Type Strains, Phase II (KMG-II): from individual species to whole genera.</title>
        <authorList>
            <person name="Goeker M."/>
        </authorList>
    </citation>
    <scope>NUCLEOTIDE SEQUENCE [LARGE SCALE GENOMIC DNA]</scope>
    <source>
        <strain evidence="5 6">ATCC BAA-1496</strain>
    </source>
</reference>
<gene>
    <name evidence="5" type="ORF">BCF74_10976</name>
</gene>
<protein>
    <submittedName>
        <fullName evidence="5">LytTR family two component transcriptional regulator</fullName>
    </submittedName>
</protein>
<evidence type="ECO:0000256" key="2">
    <source>
        <dbReference type="SAM" id="MobiDB-lite"/>
    </source>
</evidence>
<dbReference type="AlphaFoldDB" id="A0A2T0UNL3"/>
<dbReference type="Pfam" id="PF00072">
    <property type="entry name" value="Response_reg"/>
    <property type="match status" value="1"/>
</dbReference>
<dbReference type="SMART" id="SM00850">
    <property type="entry name" value="LytTR"/>
    <property type="match status" value="1"/>
</dbReference>
<dbReference type="Gene3D" id="2.40.50.1020">
    <property type="entry name" value="LytTr DNA-binding domain"/>
    <property type="match status" value="1"/>
</dbReference>
<keyword evidence="1" id="KW-0597">Phosphoprotein</keyword>
<dbReference type="InterPro" id="IPR001789">
    <property type="entry name" value="Sig_transdc_resp-reg_receiver"/>
</dbReference>
<proteinExistence type="predicted"/>
<dbReference type="Proteomes" id="UP000237822">
    <property type="component" value="Unassembled WGS sequence"/>
</dbReference>
<dbReference type="PROSITE" id="PS50110">
    <property type="entry name" value="RESPONSE_REGULATORY"/>
    <property type="match status" value="1"/>
</dbReference>
<dbReference type="EMBL" id="PVTI01000009">
    <property type="protein sequence ID" value="PRY59486.1"/>
    <property type="molecule type" value="Genomic_DNA"/>
</dbReference>
<dbReference type="SMART" id="SM00448">
    <property type="entry name" value="REC"/>
    <property type="match status" value="1"/>
</dbReference>
<dbReference type="Gene3D" id="3.40.50.2300">
    <property type="match status" value="1"/>
</dbReference>
<accession>A0A2T0UNL3</accession>
<sequence length="301" mass="31511">MTILDPMANEGEAPAREGLRALVVDDELPALSEVSYLLGSDPRIASVRTATSGTQALTMLEDHDVDVIFSDISMPGLDGMALGRVLARFASPPQLVFVTAHEQHAVDAFALAATDYVMKPVREERLREAVRRVVAKRDEAGMPAAAVASSAAGSGAAGSGVPGSGAAGADSPAEVADETIPVELGGVTRFVSRSQIRWVEASGDYARLHTGSESHLVRIPLATLEERWGTAGFVRIHRSTIIALPHVTEVRMDHGRCSVVIGDVELQVSRRHTRALRDLLLRRPGAAASAGSGAGSGASAG</sequence>
<evidence type="ECO:0000313" key="5">
    <source>
        <dbReference type="EMBL" id="PRY59486.1"/>
    </source>
</evidence>
<evidence type="ECO:0000256" key="1">
    <source>
        <dbReference type="PROSITE-ProRule" id="PRU00169"/>
    </source>
</evidence>
<dbReference type="GO" id="GO:0000156">
    <property type="term" value="F:phosphorelay response regulator activity"/>
    <property type="evidence" value="ECO:0007669"/>
    <property type="project" value="InterPro"/>
</dbReference>
<dbReference type="InterPro" id="IPR007492">
    <property type="entry name" value="LytTR_DNA-bd_dom"/>
</dbReference>